<dbReference type="SMART" id="SM00312">
    <property type="entry name" value="PX"/>
    <property type="match status" value="1"/>
</dbReference>
<dbReference type="InterPro" id="IPR001683">
    <property type="entry name" value="PX_dom"/>
</dbReference>
<gene>
    <name evidence="2" type="ORF">ASIM_LOCUS18460</name>
</gene>
<dbReference type="Gene3D" id="3.30.1520.10">
    <property type="entry name" value="Phox-like domain"/>
    <property type="match status" value="1"/>
</dbReference>
<protein>
    <submittedName>
        <fullName evidence="4">PX domain-containing protein</fullName>
    </submittedName>
</protein>
<dbReference type="PROSITE" id="PS50195">
    <property type="entry name" value="PX"/>
    <property type="match status" value="1"/>
</dbReference>
<evidence type="ECO:0000313" key="4">
    <source>
        <dbReference type="WBParaSite" id="ASIM_0001906501-mRNA-1"/>
    </source>
</evidence>
<dbReference type="Proteomes" id="UP000267096">
    <property type="component" value="Unassembled WGS sequence"/>
</dbReference>
<name>A0A0M3KDL2_ANISI</name>
<keyword evidence="3" id="KW-1185">Reference proteome</keyword>
<dbReference type="AlphaFoldDB" id="A0A0M3KDL2"/>
<organism evidence="4">
    <name type="scientific">Anisakis simplex</name>
    <name type="common">Herring worm</name>
    <dbReference type="NCBI Taxonomy" id="6269"/>
    <lineage>
        <taxon>Eukaryota</taxon>
        <taxon>Metazoa</taxon>
        <taxon>Ecdysozoa</taxon>
        <taxon>Nematoda</taxon>
        <taxon>Chromadorea</taxon>
        <taxon>Rhabditida</taxon>
        <taxon>Spirurina</taxon>
        <taxon>Ascaridomorpha</taxon>
        <taxon>Ascaridoidea</taxon>
        <taxon>Anisakidae</taxon>
        <taxon>Anisakis</taxon>
        <taxon>Anisakis simplex complex</taxon>
    </lineage>
</organism>
<dbReference type="PANTHER" id="PTHR22775:SF3">
    <property type="entry name" value="SORTING NEXIN-13"/>
    <property type="match status" value="1"/>
</dbReference>
<evidence type="ECO:0000313" key="3">
    <source>
        <dbReference type="Proteomes" id="UP000267096"/>
    </source>
</evidence>
<dbReference type="EMBL" id="UYRR01035546">
    <property type="protein sequence ID" value="VDK64898.1"/>
    <property type="molecule type" value="Genomic_DNA"/>
</dbReference>
<feature type="domain" description="PX" evidence="1">
    <location>
        <begin position="42"/>
        <end position="158"/>
    </location>
</feature>
<proteinExistence type="predicted"/>
<dbReference type="GO" id="GO:0035091">
    <property type="term" value="F:phosphatidylinositol binding"/>
    <property type="evidence" value="ECO:0007669"/>
    <property type="project" value="InterPro"/>
</dbReference>
<evidence type="ECO:0000313" key="2">
    <source>
        <dbReference type="EMBL" id="VDK64898.1"/>
    </source>
</evidence>
<evidence type="ECO:0000259" key="1">
    <source>
        <dbReference type="PROSITE" id="PS50195"/>
    </source>
</evidence>
<dbReference type="Pfam" id="PF00787">
    <property type="entry name" value="PX"/>
    <property type="match status" value="1"/>
</dbReference>
<sequence>MFTAPGPRYSLQRRVELVHKSSEFTRTSTMALLDMNNVAPHLERNSIISLPQYRIHESGKYAVYLIKVCIDAYTWTVERRYREFEAFDLKRFEDRKKSFLPPKKLVGNMDPEFLNERRIELEKYIRAVVELDLWLQKKRKRYSLPMLIARFLDFHEYVS</sequence>
<dbReference type="OrthoDB" id="430293at2759"/>
<accession>A0A0M3KDL2</accession>
<reference evidence="2 3" key="2">
    <citation type="submission" date="2018-11" db="EMBL/GenBank/DDBJ databases">
        <authorList>
            <consortium name="Pathogen Informatics"/>
        </authorList>
    </citation>
    <scope>NUCLEOTIDE SEQUENCE [LARGE SCALE GENOMIC DNA]</scope>
</reference>
<dbReference type="WBParaSite" id="ASIM_0001906501-mRNA-1">
    <property type="protein sequence ID" value="ASIM_0001906501-mRNA-1"/>
    <property type="gene ID" value="ASIM_0001906501"/>
</dbReference>
<dbReference type="SUPFAM" id="SSF64268">
    <property type="entry name" value="PX domain"/>
    <property type="match status" value="1"/>
</dbReference>
<dbReference type="InterPro" id="IPR036871">
    <property type="entry name" value="PX_dom_sf"/>
</dbReference>
<dbReference type="PANTHER" id="PTHR22775">
    <property type="entry name" value="SORTING NEXIN"/>
    <property type="match status" value="1"/>
</dbReference>
<reference evidence="4" key="1">
    <citation type="submission" date="2017-02" db="UniProtKB">
        <authorList>
            <consortium name="WormBaseParasite"/>
        </authorList>
    </citation>
    <scope>IDENTIFICATION</scope>
</reference>